<dbReference type="AlphaFoldDB" id="A0A7Y9W364"/>
<sequence length="67" mass="7449">MAFTQQNLDAIESAIATGTLSVEYNGKRVTYRSMSDLLRARDVIKAELAKQQPTSNPRSSVAIYQPF</sequence>
<gene>
    <name evidence="1" type="ORF">GGD41_000665</name>
</gene>
<dbReference type="Proteomes" id="UP000572540">
    <property type="component" value="Unassembled WGS sequence"/>
</dbReference>
<organism evidence="1 2">
    <name type="scientific">Paraburkholderia bryophila</name>
    <dbReference type="NCBI Taxonomy" id="420952"/>
    <lineage>
        <taxon>Bacteria</taxon>
        <taxon>Pseudomonadati</taxon>
        <taxon>Pseudomonadota</taxon>
        <taxon>Betaproteobacteria</taxon>
        <taxon>Burkholderiales</taxon>
        <taxon>Burkholderiaceae</taxon>
        <taxon>Paraburkholderia</taxon>
    </lineage>
</organism>
<dbReference type="EMBL" id="JACCAU010000001">
    <property type="protein sequence ID" value="NYH13437.1"/>
    <property type="molecule type" value="Genomic_DNA"/>
</dbReference>
<evidence type="ECO:0000313" key="1">
    <source>
        <dbReference type="EMBL" id="NYH13437.1"/>
    </source>
</evidence>
<dbReference type="NCBIfam" id="NF047331">
    <property type="entry name" value="phage_HTJ"/>
    <property type="match status" value="1"/>
</dbReference>
<protein>
    <recommendedName>
        <fullName evidence="3">GpW protein</fullName>
    </recommendedName>
</protein>
<comment type="caution">
    <text evidence="1">The sequence shown here is derived from an EMBL/GenBank/DDBJ whole genome shotgun (WGS) entry which is preliminary data.</text>
</comment>
<evidence type="ECO:0000313" key="2">
    <source>
        <dbReference type="Proteomes" id="UP000572540"/>
    </source>
</evidence>
<dbReference type="RefSeq" id="WP_179703417.1">
    <property type="nucleotide sequence ID" value="NZ_JACCAU010000001.1"/>
</dbReference>
<reference evidence="1 2" key="1">
    <citation type="submission" date="2020-07" db="EMBL/GenBank/DDBJ databases">
        <title>Exploring microbial biodiversity for novel pathways involved in the catabolism of aromatic compounds derived from lignin.</title>
        <authorList>
            <person name="Elkins J."/>
        </authorList>
    </citation>
    <scope>NUCLEOTIDE SEQUENCE [LARGE SCALE GENOMIC DNA]</scope>
    <source>
        <strain evidence="1 2">H2C3B</strain>
    </source>
</reference>
<accession>A0A7Y9W364</accession>
<proteinExistence type="predicted"/>
<name>A0A7Y9W364_9BURK</name>
<evidence type="ECO:0008006" key="3">
    <source>
        <dbReference type="Google" id="ProtNLM"/>
    </source>
</evidence>